<dbReference type="Proteomes" id="UP001500740">
    <property type="component" value="Unassembled WGS sequence"/>
</dbReference>
<organism evidence="1 2">
    <name type="scientific">Alkalibacillus silvisoli</name>
    <dbReference type="NCBI Taxonomy" id="392823"/>
    <lineage>
        <taxon>Bacteria</taxon>
        <taxon>Bacillati</taxon>
        <taxon>Bacillota</taxon>
        <taxon>Bacilli</taxon>
        <taxon>Bacillales</taxon>
        <taxon>Bacillaceae</taxon>
        <taxon>Alkalibacillus</taxon>
    </lineage>
</organism>
<proteinExistence type="predicted"/>
<comment type="caution">
    <text evidence="1">The sequence shown here is derived from an EMBL/GenBank/DDBJ whole genome shotgun (WGS) entry which is preliminary data.</text>
</comment>
<accession>A0ABN0ZU77</accession>
<protein>
    <submittedName>
        <fullName evidence="1">Uncharacterized protein</fullName>
    </submittedName>
</protein>
<dbReference type="EMBL" id="BAAACZ010000009">
    <property type="protein sequence ID" value="GAA0459148.1"/>
    <property type="molecule type" value="Genomic_DNA"/>
</dbReference>
<sequence length="49" mass="5576">MHHNIILLGLENFRVMVDDQTLNRSVVSKSYCIISFKHVQTGGINKECS</sequence>
<keyword evidence="2" id="KW-1185">Reference proteome</keyword>
<reference evidence="1 2" key="1">
    <citation type="journal article" date="2019" name="Int. J. Syst. Evol. Microbiol.">
        <title>The Global Catalogue of Microorganisms (GCM) 10K type strain sequencing project: providing services to taxonomists for standard genome sequencing and annotation.</title>
        <authorList>
            <consortium name="The Broad Institute Genomics Platform"/>
            <consortium name="The Broad Institute Genome Sequencing Center for Infectious Disease"/>
            <person name="Wu L."/>
            <person name="Ma J."/>
        </authorList>
    </citation>
    <scope>NUCLEOTIDE SEQUENCE [LARGE SCALE GENOMIC DNA]</scope>
    <source>
        <strain evidence="1 2">JCM 14193</strain>
    </source>
</reference>
<name>A0ABN0ZU77_9BACI</name>
<gene>
    <name evidence="1" type="ORF">GCM10008935_13000</name>
</gene>
<evidence type="ECO:0000313" key="1">
    <source>
        <dbReference type="EMBL" id="GAA0459148.1"/>
    </source>
</evidence>
<evidence type="ECO:0000313" key="2">
    <source>
        <dbReference type="Proteomes" id="UP001500740"/>
    </source>
</evidence>